<dbReference type="RefSeq" id="WP_265351186.1">
    <property type="nucleotide sequence ID" value="NZ_JAMQPL010000002.1"/>
</dbReference>
<dbReference type="EMBL" id="JAMQPL010000002">
    <property type="protein sequence ID" value="MCW7530007.1"/>
    <property type="molecule type" value="Genomic_DNA"/>
</dbReference>
<evidence type="ECO:0000313" key="2">
    <source>
        <dbReference type="EMBL" id="MCW7530007.1"/>
    </source>
</evidence>
<evidence type="ECO:0000313" key="4">
    <source>
        <dbReference type="Proteomes" id="UP001208912"/>
    </source>
</evidence>
<proteinExistence type="predicted"/>
<gene>
    <name evidence="1" type="ORF">ND861_05920</name>
    <name evidence="2" type="ORF">ND862_07305</name>
</gene>
<evidence type="ECO:0000313" key="3">
    <source>
        <dbReference type="Proteomes" id="UP001208540"/>
    </source>
</evidence>
<evidence type="ECO:0008006" key="5">
    <source>
        <dbReference type="Google" id="ProtNLM"/>
    </source>
</evidence>
<comment type="caution">
    <text evidence="2">The sequence shown here is derived from an EMBL/GenBank/DDBJ whole genome shotgun (WGS) entry which is preliminary data.</text>
</comment>
<organism evidence="2 3">
    <name type="scientific">Leptospira soteropolitanensis</name>
    <dbReference type="NCBI Taxonomy" id="2950025"/>
    <lineage>
        <taxon>Bacteria</taxon>
        <taxon>Pseudomonadati</taxon>
        <taxon>Spirochaetota</taxon>
        <taxon>Spirochaetia</taxon>
        <taxon>Leptospirales</taxon>
        <taxon>Leptospiraceae</taxon>
        <taxon>Leptospira</taxon>
    </lineage>
</organism>
<protein>
    <recommendedName>
        <fullName evidence="5">Lipoprotein</fullName>
    </recommendedName>
</protein>
<evidence type="ECO:0000313" key="1">
    <source>
        <dbReference type="EMBL" id="MCW7525879.1"/>
    </source>
</evidence>
<name>A0AAW5VFF6_9LEPT</name>
<dbReference type="EMBL" id="JAMQPM010000002">
    <property type="protein sequence ID" value="MCW7525879.1"/>
    <property type="molecule type" value="Genomic_DNA"/>
</dbReference>
<accession>A0AAW5VFF6</accession>
<keyword evidence="4" id="KW-1185">Reference proteome</keyword>
<dbReference type="Proteomes" id="UP001208540">
    <property type="component" value="Unassembled WGS sequence"/>
</dbReference>
<reference evidence="2 4" key="1">
    <citation type="submission" date="2022-06" db="EMBL/GenBank/DDBJ databases">
        <title>Leptospira isolates from biofilms formed at urban environments.</title>
        <authorList>
            <person name="Ribeiro P.S."/>
            <person name="Sousa T."/>
            <person name="Carvalho N."/>
            <person name="Aburjaile F."/>
            <person name="Neves F."/>
            <person name="Oliveira D."/>
            <person name="Blanco L."/>
            <person name="Lima J."/>
            <person name="Costa F."/>
            <person name="Brenig B."/>
            <person name="Soares S."/>
            <person name="Ramos R."/>
            <person name="Goes-Neto A."/>
            <person name="Matiuzzi M."/>
            <person name="Azevedo V."/>
            <person name="Ristow P."/>
        </authorList>
    </citation>
    <scope>NUCLEOTIDE SEQUENCE</scope>
    <source>
        <strain evidence="1 4">VSF19</strain>
        <strain evidence="2">VSF20</strain>
    </source>
</reference>
<dbReference type="Proteomes" id="UP001208912">
    <property type="component" value="Unassembled WGS sequence"/>
</dbReference>
<sequence>MKFGFRYAIILVFLLVHCVSRIQTETTSAGERSENSLRLKYAEDLETKVLKVGPSQEISIGQFALQSLSSASPRYLSVTSLSPLKSNEPLEPGAIVLRKVQVDRTLEFEEGTTKFRQATFASVVEFLVVSPLGEQQRILGRSEQITSKTIPFSSEDTESKEKIASSIQSAVEEGLRKIVSLNHFPSIFKSQNMFQR</sequence>
<dbReference type="AlphaFoldDB" id="A0AAW5VFF6"/>